<dbReference type="Proteomes" id="UP001642483">
    <property type="component" value="Unassembled WGS sequence"/>
</dbReference>
<reference evidence="2 3" key="1">
    <citation type="submission" date="2024-02" db="EMBL/GenBank/DDBJ databases">
        <authorList>
            <person name="Daric V."/>
            <person name="Darras S."/>
        </authorList>
    </citation>
    <scope>NUCLEOTIDE SEQUENCE [LARGE SCALE GENOMIC DNA]</scope>
</reference>
<gene>
    <name evidence="2" type="ORF">CVLEPA_LOCUS11542</name>
</gene>
<evidence type="ECO:0000313" key="2">
    <source>
        <dbReference type="EMBL" id="CAK8681330.1"/>
    </source>
</evidence>
<keyword evidence="3" id="KW-1185">Reference proteome</keyword>
<name>A0ABP0FS01_CLALP</name>
<dbReference type="PANTHER" id="PTHR14732:SF0">
    <property type="entry name" value="RNA POLYMERASE II SUBUNIT B1 CTD PHOSPHATASE RPAP2-RELATED"/>
    <property type="match status" value="1"/>
</dbReference>
<evidence type="ECO:0000256" key="1">
    <source>
        <dbReference type="SAM" id="MobiDB-lite"/>
    </source>
</evidence>
<dbReference type="InterPro" id="IPR039693">
    <property type="entry name" value="Rtr1/RPAP2"/>
</dbReference>
<organism evidence="2 3">
    <name type="scientific">Clavelina lepadiformis</name>
    <name type="common">Light-bulb sea squirt</name>
    <name type="synonym">Ascidia lepadiformis</name>
    <dbReference type="NCBI Taxonomy" id="159417"/>
    <lineage>
        <taxon>Eukaryota</taxon>
        <taxon>Metazoa</taxon>
        <taxon>Chordata</taxon>
        <taxon>Tunicata</taxon>
        <taxon>Ascidiacea</taxon>
        <taxon>Aplousobranchia</taxon>
        <taxon>Clavelinidae</taxon>
        <taxon>Clavelina</taxon>
    </lineage>
</organism>
<dbReference type="PANTHER" id="PTHR14732">
    <property type="entry name" value="RNA POLYMERASE II SUBUNIT B1 CTD PHOSPHATASE RPAP2-RELATED"/>
    <property type="match status" value="1"/>
</dbReference>
<proteinExistence type="predicted"/>
<evidence type="ECO:0008006" key="4">
    <source>
        <dbReference type="Google" id="ProtNLM"/>
    </source>
</evidence>
<sequence length="361" mass="40917">MCYNLPSFLSYLSHLIFRITSITLETSGVGLQGDRVILRHVAVDTNTHIQHCESNQGGNDIDESDNRKVRFAEESDSDSANHASHPLPKSSSASSTKSSTQRKILSLVQQKARLELMFKKLLSVLQEWITKESLIYLKYCSRNVDEEKFTNTCDVTKENIEISEEERRKRNKSKLLEERLHRVVVGNSPAAGKQEESKTGELEAVHIFSERVERFYGGQLEYREQTSRKIPKNSENADKGAVFIRPPVDSVNQAVIRRKILHQKISKVMHDILPTLPSTVLSHDLKELIASFRLSSNNIVLKTNEYPIMAIVLLQLMSKSNLEVKQALGANSTVINHMLKLFTLSLKSVEQALDDLIHELI</sequence>
<comment type="caution">
    <text evidence="2">The sequence shown here is derived from an EMBL/GenBank/DDBJ whole genome shotgun (WGS) entry which is preliminary data.</text>
</comment>
<feature type="region of interest" description="Disordered" evidence="1">
    <location>
        <begin position="71"/>
        <end position="98"/>
    </location>
</feature>
<evidence type="ECO:0000313" key="3">
    <source>
        <dbReference type="Proteomes" id="UP001642483"/>
    </source>
</evidence>
<dbReference type="EMBL" id="CAWYQH010000079">
    <property type="protein sequence ID" value="CAK8681330.1"/>
    <property type="molecule type" value="Genomic_DNA"/>
</dbReference>
<protein>
    <recommendedName>
        <fullName evidence="4">RNA polymerase II subunit B1 CTD phosphatase RPAP2 homolog</fullName>
    </recommendedName>
</protein>
<feature type="compositionally biased region" description="Low complexity" evidence="1">
    <location>
        <begin position="82"/>
        <end position="98"/>
    </location>
</feature>
<accession>A0ABP0FS01</accession>